<dbReference type="PANTHER" id="PTHR46586:SF3">
    <property type="entry name" value="ANKYRIN REPEAT-CONTAINING PROTEIN"/>
    <property type="match status" value="1"/>
</dbReference>
<sequence>MAHVLHSRDLLARIFSFQWGLHEDMLVFQSLLSSPTALQDPAHVHTLVSKWLILQRNIEQSLHLLVEVMPSMRVILAQDAIYAGNVGYLSRLHALFDLRSLQTPLMDVAARFNRLEILQALHAVPQHDYGCTSRAVFDACSHGHVQVVEFLFRELRSLWSLKAAACAAKRGHLHIIEWIFERRAPMCMVQALKGAASHGHLEVVKYLIARDTTGGSGLDALVYAAKGGHFHVVEFIYETILIHESADSGFPFFAAALCYAINGGHDAIVAYLTSKSEPEFMDDMDLFMQHEVYQPQEAKRLRLSTHLIA</sequence>
<dbReference type="VEuPathDB" id="FungiDB:AeMF1_005785"/>
<proteinExistence type="predicted"/>
<organism evidence="1 2">
    <name type="scientific">Aphanomyces euteiches</name>
    <dbReference type="NCBI Taxonomy" id="100861"/>
    <lineage>
        <taxon>Eukaryota</taxon>
        <taxon>Sar</taxon>
        <taxon>Stramenopiles</taxon>
        <taxon>Oomycota</taxon>
        <taxon>Saprolegniomycetes</taxon>
        <taxon>Saprolegniales</taxon>
        <taxon>Verrucalvaceae</taxon>
        <taxon>Aphanomyces</taxon>
    </lineage>
</organism>
<dbReference type="AlphaFoldDB" id="A0A6G0WFP7"/>
<dbReference type="Gene3D" id="1.25.40.20">
    <property type="entry name" value="Ankyrin repeat-containing domain"/>
    <property type="match status" value="2"/>
</dbReference>
<dbReference type="EMBL" id="VJMJ01000247">
    <property type="protein sequence ID" value="KAF0725234.1"/>
    <property type="molecule type" value="Genomic_DNA"/>
</dbReference>
<dbReference type="Pfam" id="PF12796">
    <property type="entry name" value="Ank_2"/>
    <property type="match status" value="1"/>
</dbReference>
<reference evidence="1 2" key="1">
    <citation type="submission" date="2019-07" db="EMBL/GenBank/DDBJ databases">
        <title>Genomics analysis of Aphanomyces spp. identifies a new class of oomycete effector associated with host adaptation.</title>
        <authorList>
            <person name="Gaulin E."/>
        </authorList>
    </citation>
    <scope>NUCLEOTIDE SEQUENCE [LARGE SCALE GENOMIC DNA]</scope>
    <source>
        <strain evidence="1 2">ATCC 201684</strain>
    </source>
</reference>
<evidence type="ECO:0000313" key="2">
    <source>
        <dbReference type="Proteomes" id="UP000481153"/>
    </source>
</evidence>
<protein>
    <submittedName>
        <fullName evidence="1">Uncharacterized protein</fullName>
    </submittedName>
</protein>
<dbReference type="SUPFAM" id="SSF48403">
    <property type="entry name" value="Ankyrin repeat"/>
    <property type="match status" value="1"/>
</dbReference>
<gene>
    <name evidence="1" type="ORF">Ae201684_016251</name>
</gene>
<dbReference type="PANTHER" id="PTHR46586">
    <property type="entry name" value="ANKYRIN REPEAT-CONTAINING PROTEIN"/>
    <property type="match status" value="1"/>
</dbReference>
<name>A0A6G0WFP7_9STRA</name>
<comment type="caution">
    <text evidence="1">The sequence shown here is derived from an EMBL/GenBank/DDBJ whole genome shotgun (WGS) entry which is preliminary data.</text>
</comment>
<dbReference type="InterPro" id="IPR036770">
    <property type="entry name" value="Ankyrin_rpt-contain_sf"/>
</dbReference>
<dbReference type="Proteomes" id="UP000481153">
    <property type="component" value="Unassembled WGS sequence"/>
</dbReference>
<keyword evidence="2" id="KW-1185">Reference proteome</keyword>
<accession>A0A6G0WFP7</accession>
<evidence type="ECO:0000313" key="1">
    <source>
        <dbReference type="EMBL" id="KAF0725234.1"/>
    </source>
</evidence>
<dbReference type="InterPro" id="IPR052050">
    <property type="entry name" value="SecEffector_AnkRepeat"/>
</dbReference>
<dbReference type="InterPro" id="IPR002110">
    <property type="entry name" value="Ankyrin_rpt"/>
</dbReference>